<keyword evidence="1" id="KW-0812">Transmembrane</keyword>
<sequence length="176" mass="20729">MSERRRPAEPVPSEQGFTLIELIVVIALISILLFFSFPRFQGSVLRDDSEKSMRWVIYTVKMLRQDAVKHRKIHTLHVEMRTGTMWSTNESMSEEDLENARQQGYEFPEGMEILDVEFPDGEKISFGQAEVRFYPKGYSDRVMIHLQEKDDRQLTLLIEPFLADLKIYDTYVEFKN</sequence>
<dbReference type="SUPFAM" id="SSF54523">
    <property type="entry name" value="Pili subunits"/>
    <property type="match status" value="1"/>
</dbReference>
<protein>
    <submittedName>
        <fullName evidence="2">Putative general secretion pathway protein</fullName>
    </submittedName>
</protein>
<dbReference type="Proteomes" id="UP000014977">
    <property type="component" value="Unassembled WGS sequence"/>
</dbReference>
<evidence type="ECO:0000256" key="1">
    <source>
        <dbReference type="SAM" id="Phobius"/>
    </source>
</evidence>
<keyword evidence="3" id="KW-1185">Reference proteome</keyword>
<gene>
    <name evidence="2" type="ORF">dsmv_0466</name>
</gene>
<reference evidence="2 3" key="1">
    <citation type="journal article" date="2013" name="Genome Announc.">
        <title>Draft genome sequences for three mercury-methylating, sulfate-reducing bacteria.</title>
        <authorList>
            <person name="Brown S.D."/>
            <person name="Hurt R.A.Jr."/>
            <person name="Gilmour C.C."/>
            <person name="Elias D.A."/>
        </authorList>
    </citation>
    <scope>NUCLEOTIDE SEQUENCE [LARGE SCALE GENOMIC DNA]</scope>
    <source>
        <strain evidence="2 3">DSM 2059</strain>
    </source>
</reference>
<feature type="transmembrane region" description="Helical" evidence="1">
    <location>
        <begin position="16"/>
        <end position="37"/>
    </location>
</feature>
<accession>S7TQ15</accession>
<comment type="caution">
    <text evidence="2">The sequence shown here is derived from an EMBL/GenBank/DDBJ whole genome shotgun (WGS) entry which is preliminary data.</text>
</comment>
<organism evidence="2 3">
    <name type="scientific">Desulfococcus multivorans DSM 2059</name>
    <dbReference type="NCBI Taxonomy" id="1121405"/>
    <lineage>
        <taxon>Bacteria</taxon>
        <taxon>Pseudomonadati</taxon>
        <taxon>Thermodesulfobacteriota</taxon>
        <taxon>Desulfobacteria</taxon>
        <taxon>Desulfobacterales</taxon>
        <taxon>Desulfococcaceae</taxon>
        <taxon>Desulfococcus</taxon>
    </lineage>
</organism>
<dbReference type="PROSITE" id="PS00409">
    <property type="entry name" value="PROKAR_NTER_METHYL"/>
    <property type="match status" value="1"/>
</dbReference>
<dbReference type="NCBIfam" id="TIGR02532">
    <property type="entry name" value="IV_pilin_GFxxxE"/>
    <property type="match status" value="1"/>
</dbReference>
<keyword evidence="1" id="KW-1133">Transmembrane helix</keyword>
<name>S7TQ15_DESML</name>
<dbReference type="eggNOG" id="COG4970">
    <property type="taxonomic scope" value="Bacteria"/>
</dbReference>
<dbReference type="AlphaFoldDB" id="S7TQ15"/>
<dbReference type="Gene3D" id="3.30.700.10">
    <property type="entry name" value="Glycoprotein, Type 4 Pilin"/>
    <property type="match status" value="1"/>
</dbReference>
<dbReference type="EMBL" id="ATHJ01000094">
    <property type="protein sequence ID" value="EPR39056.1"/>
    <property type="molecule type" value="Genomic_DNA"/>
</dbReference>
<evidence type="ECO:0000313" key="3">
    <source>
        <dbReference type="Proteomes" id="UP000014977"/>
    </source>
</evidence>
<dbReference type="STRING" id="897.B2D07_05835"/>
<dbReference type="InterPro" id="IPR045584">
    <property type="entry name" value="Pilin-like"/>
</dbReference>
<dbReference type="InterPro" id="IPR012902">
    <property type="entry name" value="N_methyl_site"/>
</dbReference>
<keyword evidence="1" id="KW-0472">Membrane</keyword>
<dbReference type="Pfam" id="PF07963">
    <property type="entry name" value="N_methyl"/>
    <property type="match status" value="1"/>
</dbReference>
<proteinExistence type="predicted"/>
<evidence type="ECO:0000313" key="2">
    <source>
        <dbReference type="EMBL" id="EPR39056.1"/>
    </source>
</evidence>